<reference evidence="3" key="1">
    <citation type="submission" date="2023-07" db="EMBL/GenBank/DDBJ databases">
        <authorList>
            <consortium name="CYATHOMIX"/>
        </authorList>
    </citation>
    <scope>NUCLEOTIDE SEQUENCE</scope>
    <source>
        <strain evidence="3">N/A</strain>
    </source>
</reference>
<dbReference type="Proteomes" id="UP001176961">
    <property type="component" value="Unassembled WGS sequence"/>
</dbReference>
<comment type="caution">
    <text evidence="3">The sequence shown here is derived from an EMBL/GenBank/DDBJ whole genome shotgun (WGS) entry which is preliminary data.</text>
</comment>
<evidence type="ECO:0000256" key="2">
    <source>
        <dbReference type="SAM" id="Phobius"/>
    </source>
</evidence>
<feature type="region of interest" description="Disordered" evidence="1">
    <location>
        <begin position="140"/>
        <end position="160"/>
    </location>
</feature>
<gene>
    <name evidence="3" type="ORF">CYNAS_LOCUS1619</name>
</gene>
<keyword evidence="2" id="KW-0472">Membrane</keyword>
<dbReference type="EMBL" id="CATQJL010000001">
    <property type="protein sequence ID" value="CAJ0589636.1"/>
    <property type="molecule type" value="Genomic_DNA"/>
</dbReference>
<evidence type="ECO:0000256" key="1">
    <source>
        <dbReference type="SAM" id="MobiDB-lite"/>
    </source>
</evidence>
<sequence length="269" mass="30974">MNKDLKHFKSIEFAGNYHAVQSLTLTNMVDLRTVVLLLTVIAYVTGSIFGFAYDFLIPFGLFDSLAGRRPHRYGRYGRRNVYFPGRHPPYGRRTRPFHRRPHGYFHHRPPPYWKSENEDSGPGLSLRYRCQHFRTTLGIPRKYSLPSSPPRSKSTISSAAPKQLRAIGQSPLAAYAHLRHKEGFRLIKIAKQKVYQKDRLYRLYTSSSVGENLSQPPYSKDKAAADVELGKYGVGQENMLTMKLFERPRKIGHCTQVLGRCEIYRSIVK</sequence>
<name>A0AA36DLW0_CYLNA</name>
<accession>A0AA36DLW0</accession>
<protein>
    <submittedName>
        <fullName evidence="3">Uncharacterized protein</fullName>
    </submittedName>
</protein>
<organism evidence="3 4">
    <name type="scientific">Cylicocyclus nassatus</name>
    <name type="common">Nematode worm</name>
    <dbReference type="NCBI Taxonomy" id="53992"/>
    <lineage>
        <taxon>Eukaryota</taxon>
        <taxon>Metazoa</taxon>
        <taxon>Ecdysozoa</taxon>
        <taxon>Nematoda</taxon>
        <taxon>Chromadorea</taxon>
        <taxon>Rhabditida</taxon>
        <taxon>Rhabditina</taxon>
        <taxon>Rhabditomorpha</taxon>
        <taxon>Strongyloidea</taxon>
        <taxon>Strongylidae</taxon>
        <taxon>Cylicocyclus</taxon>
    </lineage>
</organism>
<proteinExistence type="predicted"/>
<feature type="transmembrane region" description="Helical" evidence="2">
    <location>
        <begin position="34"/>
        <end position="62"/>
    </location>
</feature>
<keyword evidence="2" id="KW-0812">Transmembrane</keyword>
<keyword evidence="2" id="KW-1133">Transmembrane helix</keyword>
<keyword evidence="4" id="KW-1185">Reference proteome</keyword>
<dbReference type="AlphaFoldDB" id="A0AA36DLW0"/>
<evidence type="ECO:0000313" key="3">
    <source>
        <dbReference type="EMBL" id="CAJ0589636.1"/>
    </source>
</evidence>
<evidence type="ECO:0000313" key="4">
    <source>
        <dbReference type="Proteomes" id="UP001176961"/>
    </source>
</evidence>